<dbReference type="Proteomes" id="UP000240317">
    <property type="component" value="Unassembled WGS sequence"/>
</dbReference>
<sequence length="208" mass="21594">MTLFLGLAQAQVTYTYDTLGRLISVTDPSGATARYQYDAVGNILSITRYGAGQLAIFDLTPKKEMAGLTVTLQGTGFSGTPSQNMVKFGGVQGTVESASPNRLVVRIPAGAITGELTVQVGTTTASAGVFTVIPRQDATLSTMAAKPGELITLTAVNATFSEPDLQVRFNGGQPIAPVSVTETTLQVKVPAAFTDGPVTIRPLAKVVS</sequence>
<reference evidence="2 3" key="1">
    <citation type="submission" date="2018-03" db="EMBL/GenBank/DDBJ databases">
        <title>Draft genome of Deinococcus sp. OD32.</title>
        <authorList>
            <person name="Wang X.-P."/>
            <person name="Du Z.-J."/>
        </authorList>
    </citation>
    <scope>NUCLEOTIDE SEQUENCE [LARGE SCALE GENOMIC DNA]</scope>
    <source>
        <strain evidence="2 3">OD32</strain>
    </source>
</reference>
<accession>A0A2T3W462</accession>
<dbReference type="NCBIfam" id="TIGR01643">
    <property type="entry name" value="YD_repeat_2x"/>
    <property type="match status" value="1"/>
</dbReference>
<dbReference type="InterPro" id="IPR002909">
    <property type="entry name" value="IPT_dom"/>
</dbReference>
<dbReference type="CDD" id="cd00102">
    <property type="entry name" value="IPT"/>
    <property type="match status" value="1"/>
</dbReference>
<dbReference type="SUPFAM" id="SSF81296">
    <property type="entry name" value="E set domains"/>
    <property type="match status" value="1"/>
</dbReference>
<protein>
    <recommendedName>
        <fullName evidence="1">IPT/TIG domain-containing protein</fullName>
    </recommendedName>
</protein>
<comment type="caution">
    <text evidence="2">The sequence shown here is derived from an EMBL/GenBank/DDBJ whole genome shotgun (WGS) entry which is preliminary data.</text>
</comment>
<dbReference type="Pfam" id="PF01833">
    <property type="entry name" value="TIG"/>
    <property type="match status" value="1"/>
</dbReference>
<evidence type="ECO:0000313" key="3">
    <source>
        <dbReference type="Proteomes" id="UP000240317"/>
    </source>
</evidence>
<evidence type="ECO:0000259" key="1">
    <source>
        <dbReference type="Pfam" id="PF01833"/>
    </source>
</evidence>
<dbReference type="InterPro" id="IPR013783">
    <property type="entry name" value="Ig-like_fold"/>
</dbReference>
<dbReference type="EMBL" id="PYSV01000021">
    <property type="protein sequence ID" value="PTA66688.1"/>
    <property type="molecule type" value="Genomic_DNA"/>
</dbReference>
<organism evidence="2 3">
    <name type="scientific">Deinococcus arcticus</name>
    <dbReference type="NCBI Taxonomy" id="2136176"/>
    <lineage>
        <taxon>Bacteria</taxon>
        <taxon>Thermotogati</taxon>
        <taxon>Deinococcota</taxon>
        <taxon>Deinococci</taxon>
        <taxon>Deinococcales</taxon>
        <taxon>Deinococcaceae</taxon>
        <taxon>Deinococcus</taxon>
    </lineage>
</organism>
<proteinExistence type="predicted"/>
<dbReference type="Pfam" id="PF05593">
    <property type="entry name" value="RHS_repeat"/>
    <property type="match status" value="1"/>
</dbReference>
<feature type="domain" description="IPT/TIG" evidence="1">
    <location>
        <begin position="59"/>
        <end position="124"/>
    </location>
</feature>
<dbReference type="InterPro" id="IPR014756">
    <property type="entry name" value="Ig_E-set"/>
</dbReference>
<dbReference type="InterPro" id="IPR006530">
    <property type="entry name" value="YD"/>
</dbReference>
<dbReference type="InterPro" id="IPR031325">
    <property type="entry name" value="RHS_repeat"/>
</dbReference>
<dbReference type="AlphaFoldDB" id="A0A2T3W462"/>
<evidence type="ECO:0000313" key="2">
    <source>
        <dbReference type="EMBL" id="PTA66688.1"/>
    </source>
</evidence>
<name>A0A2T3W462_9DEIO</name>
<dbReference type="Gene3D" id="2.60.40.10">
    <property type="entry name" value="Immunoglobulins"/>
    <property type="match status" value="2"/>
</dbReference>
<gene>
    <name evidence="2" type="ORF">C8263_16295</name>
</gene>
<keyword evidence="3" id="KW-1185">Reference proteome</keyword>